<dbReference type="InterPro" id="IPR025110">
    <property type="entry name" value="AMP-bd_C"/>
</dbReference>
<dbReference type="Gene3D" id="3.30.300.30">
    <property type="match status" value="1"/>
</dbReference>
<dbReference type="FunFam" id="3.30.300.30:FF:000008">
    <property type="entry name" value="2,3-dihydroxybenzoate-AMP ligase"/>
    <property type="match status" value="1"/>
</dbReference>
<dbReference type="InterPro" id="IPR020845">
    <property type="entry name" value="AMP-binding_CS"/>
</dbReference>
<dbReference type="InterPro" id="IPR050237">
    <property type="entry name" value="ATP-dep_AMP-bd_enzyme"/>
</dbReference>
<evidence type="ECO:0000313" key="6">
    <source>
        <dbReference type="Proteomes" id="UP000807825"/>
    </source>
</evidence>
<dbReference type="Pfam" id="PF00501">
    <property type="entry name" value="AMP-binding"/>
    <property type="match status" value="1"/>
</dbReference>
<name>A0A9D6V1F3_9BACT</name>
<proteinExistence type="inferred from homology"/>
<feature type="domain" description="AMP-dependent synthetase/ligase" evidence="3">
    <location>
        <begin position="25"/>
        <end position="387"/>
    </location>
</feature>
<dbReference type="PROSITE" id="PS00455">
    <property type="entry name" value="AMP_BINDING"/>
    <property type="match status" value="1"/>
</dbReference>
<feature type="domain" description="AMP-binding enzyme C-terminal" evidence="4">
    <location>
        <begin position="440"/>
        <end position="515"/>
    </location>
</feature>
<evidence type="ECO:0000313" key="5">
    <source>
        <dbReference type="EMBL" id="MBI5249677.1"/>
    </source>
</evidence>
<dbReference type="NCBIfam" id="NF004837">
    <property type="entry name" value="PRK06187.1"/>
    <property type="match status" value="1"/>
</dbReference>
<gene>
    <name evidence="5" type="ORF">HY912_09295</name>
</gene>
<accession>A0A9D6V1F3</accession>
<dbReference type="SUPFAM" id="SSF56801">
    <property type="entry name" value="Acetyl-CoA synthetase-like"/>
    <property type="match status" value="1"/>
</dbReference>
<dbReference type="EMBL" id="JACRDE010000252">
    <property type="protein sequence ID" value="MBI5249677.1"/>
    <property type="molecule type" value="Genomic_DNA"/>
</dbReference>
<organism evidence="5 6">
    <name type="scientific">Desulfomonile tiedjei</name>
    <dbReference type="NCBI Taxonomy" id="2358"/>
    <lineage>
        <taxon>Bacteria</taxon>
        <taxon>Pseudomonadati</taxon>
        <taxon>Thermodesulfobacteriota</taxon>
        <taxon>Desulfomonilia</taxon>
        <taxon>Desulfomonilales</taxon>
        <taxon>Desulfomonilaceae</taxon>
        <taxon>Desulfomonile</taxon>
    </lineage>
</organism>
<dbReference type="GO" id="GO:0016877">
    <property type="term" value="F:ligase activity, forming carbon-sulfur bonds"/>
    <property type="evidence" value="ECO:0007669"/>
    <property type="project" value="UniProtKB-ARBA"/>
</dbReference>
<protein>
    <submittedName>
        <fullName evidence="5">Long-chain-fatty-acid--CoA ligase</fullName>
    </submittedName>
</protein>
<sequence length="530" mass="59558">MGNPGLILKELSKYEIGTYAEILYRNALFYPDREAFSCDGKSLTFRSFNSRVNRIIRALQDLGLRKGDVIGVLSWNSMEYAEIFGAAMKGGFVISPFNARLQLEELRSLVQYSEAKAIFVGPEFTRMAKIMLEAIPGDRYWISFTEAEDRLLSYSRLLENAPDEEPSVRVERNDPLFIFFTSGTTGTPKGAVYTHARAIEDTKTYVMMNCIQPSSRFLMIMPFFHIGGAKVFWSYFYVGASHVIMKSFDAAATLKAIDEEVITDIHIVPTHLTAFFSVSDFEKYNVQSLKRVFYAASPMPVELLKKGLQVLGPVFAQGYGSTETGPNVCCLRLDEHQAIDGTSAKYNVLFSCGRPNLGVQVRVVDQADEDLGPGRIGEIVVRGNTMIEYWHEPEETEDTVKADWTHTGDMGYYDELGFIYIADRKKDMIISGGENVYPREVEEVLYQHPGIKEAAVIGLSDPYWVERVHAVVVPKNSGSLSEQEVIAFCKSKIAGYKIPKTVEFVSELPKTPAGKVLKRKLREERSDRAS</sequence>
<dbReference type="PANTHER" id="PTHR43767">
    <property type="entry name" value="LONG-CHAIN-FATTY-ACID--COA LIGASE"/>
    <property type="match status" value="1"/>
</dbReference>
<dbReference type="InterPro" id="IPR000873">
    <property type="entry name" value="AMP-dep_synth/lig_dom"/>
</dbReference>
<evidence type="ECO:0000256" key="2">
    <source>
        <dbReference type="ARBA" id="ARBA00022598"/>
    </source>
</evidence>
<dbReference type="Gene3D" id="3.40.50.12780">
    <property type="entry name" value="N-terminal domain of ligase-like"/>
    <property type="match status" value="1"/>
</dbReference>
<keyword evidence="2 5" id="KW-0436">Ligase</keyword>
<dbReference type="PANTHER" id="PTHR43767:SF7">
    <property type="entry name" value="MEDIUM_LONG-CHAIN-FATTY-ACID--COA LIGASE FADD8"/>
    <property type="match status" value="1"/>
</dbReference>
<evidence type="ECO:0000256" key="1">
    <source>
        <dbReference type="ARBA" id="ARBA00006432"/>
    </source>
</evidence>
<dbReference type="InterPro" id="IPR045851">
    <property type="entry name" value="AMP-bd_C_sf"/>
</dbReference>
<dbReference type="Proteomes" id="UP000807825">
    <property type="component" value="Unassembled WGS sequence"/>
</dbReference>
<evidence type="ECO:0000259" key="3">
    <source>
        <dbReference type="Pfam" id="PF00501"/>
    </source>
</evidence>
<dbReference type="Pfam" id="PF13193">
    <property type="entry name" value="AMP-binding_C"/>
    <property type="match status" value="1"/>
</dbReference>
<evidence type="ECO:0000259" key="4">
    <source>
        <dbReference type="Pfam" id="PF13193"/>
    </source>
</evidence>
<dbReference type="InterPro" id="IPR042099">
    <property type="entry name" value="ANL_N_sf"/>
</dbReference>
<comment type="caution">
    <text evidence="5">The sequence shown here is derived from an EMBL/GenBank/DDBJ whole genome shotgun (WGS) entry which is preliminary data.</text>
</comment>
<comment type="similarity">
    <text evidence="1">Belongs to the ATP-dependent AMP-binding enzyme family.</text>
</comment>
<reference evidence="5" key="1">
    <citation type="submission" date="2020-07" db="EMBL/GenBank/DDBJ databases">
        <title>Huge and variable diversity of episymbiotic CPR bacteria and DPANN archaea in groundwater ecosystems.</title>
        <authorList>
            <person name="He C.Y."/>
            <person name="Keren R."/>
            <person name="Whittaker M."/>
            <person name="Farag I.F."/>
            <person name="Doudna J."/>
            <person name="Cate J.H.D."/>
            <person name="Banfield J.F."/>
        </authorList>
    </citation>
    <scope>NUCLEOTIDE SEQUENCE</scope>
    <source>
        <strain evidence="5">NC_groundwater_1664_Pr3_B-0.1um_52_9</strain>
    </source>
</reference>
<dbReference type="AlphaFoldDB" id="A0A9D6V1F3"/>